<dbReference type="EMBL" id="BQNB010019827">
    <property type="protein sequence ID" value="GJT89469.1"/>
    <property type="molecule type" value="Genomic_DNA"/>
</dbReference>
<name>A0ABQ5HNU0_9ASTR</name>
<reference evidence="1" key="2">
    <citation type="submission" date="2022-01" db="EMBL/GenBank/DDBJ databases">
        <authorList>
            <person name="Yamashiro T."/>
            <person name="Shiraishi A."/>
            <person name="Satake H."/>
            <person name="Nakayama K."/>
        </authorList>
    </citation>
    <scope>NUCLEOTIDE SEQUENCE</scope>
</reference>
<reference evidence="1" key="1">
    <citation type="journal article" date="2022" name="Int. J. Mol. Sci.">
        <title>Draft Genome of Tanacetum Coccineum: Genomic Comparison of Closely Related Tanacetum-Family Plants.</title>
        <authorList>
            <person name="Yamashiro T."/>
            <person name="Shiraishi A."/>
            <person name="Nakayama K."/>
            <person name="Satake H."/>
        </authorList>
    </citation>
    <scope>NUCLEOTIDE SEQUENCE</scope>
</reference>
<protein>
    <submittedName>
        <fullName evidence="1">Uncharacterized protein</fullName>
    </submittedName>
</protein>
<keyword evidence="2" id="KW-1185">Reference proteome</keyword>
<gene>
    <name evidence="1" type="ORF">Tco_1071186</name>
</gene>
<comment type="caution">
    <text evidence="1">The sequence shown here is derived from an EMBL/GenBank/DDBJ whole genome shotgun (WGS) entry which is preliminary data.</text>
</comment>
<proteinExistence type="predicted"/>
<sequence length="236" mass="26455">MAFSCSKRLLPLQRRLFCLHLLPPFEFGGSLCKRPRNISNEILQGILFSNRSLDWLPTFDALLFEIFLLSLCLVLNSFLSTMMVLRIPVMSACVHAKMSALALRKFHNSFLKCSGKGSSGLLRFFLSFANRVILCGESDFTMAKLRVSVLERGCSPVVISNGTSSTDQERFPKNPKRGDFCIYSGGFDGRVLLLMQYFCLSFLPLDEYQLNLPFLSLCLSPDAKVALNLWLLGSGL</sequence>
<evidence type="ECO:0000313" key="1">
    <source>
        <dbReference type="EMBL" id="GJT89469.1"/>
    </source>
</evidence>
<organism evidence="1 2">
    <name type="scientific">Tanacetum coccineum</name>
    <dbReference type="NCBI Taxonomy" id="301880"/>
    <lineage>
        <taxon>Eukaryota</taxon>
        <taxon>Viridiplantae</taxon>
        <taxon>Streptophyta</taxon>
        <taxon>Embryophyta</taxon>
        <taxon>Tracheophyta</taxon>
        <taxon>Spermatophyta</taxon>
        <taxon>Magnoliopsida</taxon>
        <taxon>eudicotyledons</taxon>
        <taxon>Gunneridae</taxon>
        <taxon>Pentapetalae</taxon>
        <taxon>asterids</taxon>
        <taxon>campanulids</taxon>
        <taxon>Asterales</taxon>
        <taxon>Asteraceae</taxon>
        <taxon>Asteroideae</taxon>
        <taxon>Anthemideae</taxon>
        <taxon>Anthemidinae</taxon>
        <taxon>Tanacetum</taxon>
    </lineage>
</organism>
<dbReference type="Proteomes" id="UP001151760">
    <property type="component" value="Unassembled WGS sequence"/>
</dbReference>
<accession>A0ABQ5HNU0</accession>
<evidence type="ECO:0000313" key="2">
    <source>
        <dbReference type="Proteomes" id="UP001151760"/>
    </source>
</evidence>